<proteinExistence type="predicted"/>
<protein>
    <submittedName>
        <fullName evidence="2">Uncharacterized protein</fullName>
    </submittedName>
</protein>
<dbReference type="Proteomes" id="UP000050863">
    <property type="component" value="Unassembled WGS sequence"/>
</dbReference>
<feature type="compositionally biased region" description="Basic and acidic residues" evidence="1">
    <location>
        <begin position="250"/>
        <end position="263"/>
    </location>
</feature>
<gene>
    <name evidence="2" type="ORF">CQ12_19810</name>
</gene>
<dbReference type="RefSeq" id="WP_057837130.1">
    <property type="nucleotide sequence ID" value="NZ_LLXZ01000123.1"/>
</dbReference>
<dbReference type="AlphaFoldDB" id="A0A0R3LJ05"/>
<sequence>MPEFTKGAGVLSKLKNLAADAMKSVSGQFANASGAIADLAASLATRAAAAADLGRILDIIEMVPGVSFDKPEPDADYLNTLLAAVQMGELTLAVHYRQQTEASVVRLHPITTAEANALTGSENKFSSKSLVDGEGDKPAIQMLMNTEHLAENYRHVSADTLINALAFPVENVKGGFIIAKPFRAIARPIAGWLLNIIFDQGEKLHRRFLGNRGEDQLPSPSPLADEEQTDAPRASRTPEGGDVQAPGSDRTIEDPPRNDGRID</sequence>
<comment type="caution">
    <text evidence="2">The sequence shown here is derived from an EMBL/GenBank/DDBJ whole genome shotgun (WGS) entry which is preliminary data.</text>
</comment>
<reference evidence="2 3" key="1">
    <citation type="submission" date="2014-03" db="EMBL/GenBank/DDBJ databases">
        <title>Bradyrhizobium valentinum sp. nov., isolated from effective nodules of Lupinus mariae-josephae, a lupine endemic of basic-lime soils in Eastern Spain.</title>
        <authorList>
            <person name="Duran D."/>
            <person name="Rey L."/>
            <person name="Navarro A."/>
            <person name="Busquets A."/>
            <person name="Imperial J."/>
            <person name="Ruiz-Argueso T."/>
        </authorList>
    </citation>
    <scope>NUCLEOTIDE SEQUENCE [LARGE SCALE GENOMIC DNA]</scope>
    <source>
        <strain evidence="2 3">PAC68</strain>
    </source>
</reference>
<keyword evidence="3" id="KW-1185">Reference proteome</keyword>
<dbReference type="STRING" id="280332.CQ12_19810"/>
<feature type="region of interest" description="Disordered" evidence="1">
    <location>
        <begin position="211"/>
        <end position="263"/>
    </location>
</feature>
<evidence type="ECO:0000313" key="3">
    <source>
        <dbReference type="Proteomes" id="UP000050863"/>
    </source>
</evidence>
<name>A0A0R3LJ05_9BRAD</name>
<evidence type="ECO:0000313" key="2">
    <source>
        <dbReference type="EMBL" id="KRR05315.1"/>
    </source>
</evidence>
<evidence type="ECO:0000256" key="1">
    <source>
        <dbReference type="SAM" id="MobiDB-lite"/>
    </source>
</evidence>
<dbReference type="EMBL" id="LLXZ01000123">
    <property type="protein sequence ID" value="KRR05315.1"/>
    <property type="molecule type" value="Genomic_DNA"/>
</dbReference>
<organism evidence="2 3">
    <name type="scientific">Bradyrhizobium jicamae</name>
    <dbReference type="NCBI Taxonomy" id="280332"/>
    <lineage>
        <taxon>Bacteria</taxon>
        <taxon>Pseudomonadati</taxon>
        <taxon>Pseudomonadota</taxon>
        <taxon>Alphaproteobacteria</taxon>
        <taxon>Hyphomicrobiales</taxon>
        <taxon>Nitrobacteraceae</taxon>
        <taxon>Bradyrhizobium</taxon>
    </lineage>
</organism>
<dbReference type="OrthoDB" id="8219754at2"/>
<accession>A0A0R3LJ05</accession>